<evidence type="ECO:0000313" key="2">
    <source>
        <dbReference type="Proteomes" id="UP000025227"/>
    </source>
</evidence>
<keyword evidence="2" id="KW-1185">Reference proteome</keyword>
<evidence type="ECO:0000313" key="3">
    <source>
        <dbReference type="WBParaSite" id="HCON_00071430-00001"/>
    </source>
</evidence>
<dbReference type="Pfam" id="PF10317">
    <property type="entry name" value="7TM_GPCR_Srd"/>
    <property type="match status" value="1"/>
</dbReference>
<reference evidence="3" key="1">
    <citation type="submission" date="2020-12" db="UniProtKB">
        <authorList>
            <consortium name="WormBaseParasite"/>
        </authorList>
    </citation>
    <scope>IDENTIFICATION</scope>
    <source>
        <strain evidence="3">MHco3</strain>
    </source>
</reference>
<feature type="transmembrane region" description="Helical" evidence="1">
    <location>
        <begin position="43"/>
        <end position="66"/>
    </location>
</feature>
<dbReference type="WBParaSite" id="HCON_00071430-00001">
    <property type="protein sequence ID" value="HCON_00071430-00001"/>
    <property type="gene ID" value="HCON_00071430"/>
</dbReference>
<sequence>MFGPMTCLASYNIYITLTSYVELLIVHTMFIRYRMLQTEQMKAAELVLSFAMVAIWPVLSLVFPYVTSPPFDIVMYEAIQEHPHYNLERYGKFGGFKASASVISLMSLAIVMASPIFIFYLRRLILKTLNTYQQYTPNIILMKKMTEKREPRMACVCAS</sequence>
<feature type="transmembrane region" description="Helical" evidence="1">
    <location>
        <begin position="12"/>
        <end position="31"/>
    </location>
</feature>
<name>A0A7I4YA24_HAECO</name>
<evidence type="ECO:0000256" key="1">
    <source>
        <dbReference type="SAM" id="Phobius"/>
    </source>
</evidence>
<dbReference type="InterPro" id="IPR019421">
    <property type="entry name" value="7TM_GPCR_serpentine_rcpt_Srd"/>
</dbReference>
<organism evidence="2 3">
    <name type="scientific">Haemonchus contortus</name>
    <name type="common">Barber pole worm</name>
    <dbReference type="NCBI Taxonomy" id="6289"/>
    <lineage>
        <taxon>Eukaryota</taxon>
        <taxon>Metazoa</taxon>
        <taxon>Ecdysozoa</taxon>
        <taxon>Nematoda</taxon>
        <taxon>Chromadorea</taxon>
        <taxon>Rhabditida</taxon>
        <taxon>Rhabditina</taxon>
        <taxon>Rhabditomorpha</taxon>
        <taxon>Strongyloidea</taxon>
        <taxon>Trichostrongylidae</taxon>
        <taxon>Haemonchus</taxon>
    </lineage>
</organism>
<dbReference type="OrthoDB" id="5876239at2759"/>
<proteinExistence type="predicted"/>
<dbReference type="Proteomes" id="UP000025227">
    <property type="component" value="Unplaced"/>
</dbReference>
<keyword evidence="1" id="KW-0472">Membrane</keyword>
<protein>
    <submittedName>
        <fullName evidence="3">G_PROTEIN_RECEP_F1_2 domain-containing protein</fullName>
    </submittedName>
</protein>
<feature type="transmembrane region" description="Helical" evidence="1">
    <location>
        <begin position="98"/>
        <end position="121"/>
    </location>
</feature>
<keyword evidence="1" id="KW-0812">Transmembrane</keyword>
<accession>A0A7I4YA24</accession>
<dbReference type="AlphaFoldDB" id="A0A7I4YA24"/>
<keyword evidence="1" id="KW-1133">Transmembrane helix</keyword>